<feature type="compositionally biased region" description="Basic and acidic residues" evidence="13">
    <location>
        <begin position="215"/>
        <end position="224"/>
    </location>
</feature>
<feature type="compositionally biased region" description="Polar residues" evidence="13">
    <location>
        <begin position="192"/>
        <end position="214"/>
    </location>
</feature>
<keyword evidence="5" id="KW-0244">Early protein</keyword>
<dbReference type="EMBL" id="EU493092">
    <property type="protein sequence ID" value="ACD39815.1"/>
    <property type="molecule type" value="Genomic_DNA"/>
</dbReference>
<name>B6RUQ1_9PAPI</name>
<keyword evidence="8" id="KW-0235">DNA replication</keyword>
<evidence type="ECO:0000256" key="2">
    <source>
        <dbReference type="ARBA" id="ARBA00007794"/>
    </source>
</evidence>
<dbReference type="InterPro" id="IPR042504">
    <property type="entry name" value="Regulatory_protein_E2_N_2"/>
</dbReference>
<evidence type="ECO:0000256" key="11">
    <source>
        <dbReference type="ARBA" id="ARBA00023159"/>
    </source>
</evidence>
<dbReference type="GO" id="GO:0006275">
    <property type="term" value="P:regulation of DNA replication"/>
    <property type="evidence" value="ECO:0007669"/>
    <property type="project" value="InterPro"/>
</dbReference>
<keyword evidence="6" id="KW-0597">Phosphoprotein</keyword>
<feature type="domain" description="Papillomavirus E2 C-terminal" evidence="15">
    <location>
        <begin position="325"/>
        <end position="401"/>
    </location>
</feature>
<comment type="subcellular location">
    <subcellularLocation>
        <location evidence="1">Host nucleus</location>
    </subcellularLocation>
</comment>
<dbReference type="GO" id="GO:0016032">
    <property type="term" value="P:viral process"/>
    <property type="evidence" value="ECO:0007669"/>
    <property type="project" value="InterPro"/>
</dbReference>
<evidence type="ECO:0000256" key="7">
    <source>
        <dbReference type="ARBA" id="ARBA00022562"/>
    </source>
</evidence>
<keyword evidence="11" id="KW-0010">Activator</keyword>
<dbReference type="Gene3D" id="2.170.200.10">
    <property type="entry name" value="Papillomavirus E2 early protein domain"/>
    <property type="match status" value="1"/>
</dbReference>
<dbReference type="KEGG" id="vg:7018754"/>
<gene>
    <name evidence="16" type="primary">E2</name>
</gene>
<evidence type="ECO:0000313" key="17">
    <source>
        <dbReference type="Proteomes" id="UP000134884"/>
    </source>
</evidence>
<evidence type="ECO:0000256" key="12">
    <source>
        <dbReference type="ARBA" id="ARBA00023163"/>
    </source>
</evidence>
<evidence type="ECO:0000256" key="13">
    <source>
        <dbReference type="SAM" id="MobiDB-lite"/>
    </source>
</evidence>
<dbReference type="Pfam" id="PF00508">
    <property type="entry name" value="PPV_E2_N"/>
    <property type="match status" value="1"/>
</dbReference>
<evidence type="ECO:0000259" key="15">
    <source>
        <dbReference type="Pfam" id="PF00511"/>
    </source>
</evidence>
<dbReference type="GO" id="GO:0003677">
    <property type="term" value="F:DNA binding"/>
    <property type="evidence" value="ECO:0007669"/>
    <property type="project" value="UniProtKB-KW"/>
</dbReference>
<dbReference type="InterPro" id="IPR012677">
    <property type="entry name" value="Nucleotide-bd_a/b_plait_sf"/>
</dbReference>
<evidence type="ECO:0000256" key="5">
    <source>
        <dbReference type="ARBA" id="ARBA00022518"/>
    </source>
</evidence>
<keyword evidence="7" id="KW-1048">Host nucleus</keyword>
<evidence type="ECO:0000259" key="14">
    <source>
        <dbReference type="Pfam" id="PF00508"/>
    </source>
</evidence>
<evidence type="ECO:0000256" key="8">
    <source>
        <dbReference type="ARBA" id="ARBA00022705"/>
    </source>
</evidence>
<dbReference type="Pfam" id="PF00511">
    <property type="entry name" value="PPV_E2_C"/>
    <property type="match status" value="1"/>
</dbReference>
<keyword evidence="9" id="KW-0805">Transcription regulation</keyword>
<dbReference type="GO" id="GO:0003700">
    <property type="term" value="F:DNA-binding transcription factor activity"/>
    <property type="evidence" value="ECO:0007669"/>
    <property type="project" value="InterPro"/>
</dbReference>
<evidence type="ECO:0000256" key="3">
    <source>
        <dbReference type="ARBA" id="ARBA00017237"/>
    </source>
</evidence>
<dbReference type="RefSeq" id="YP_002308360.1">
    <property type="nucleotide sequence ID" value="NC_011530.1"/>
</dbReference>
<dbReference type="InterPro" id="IPR035975">
    <property type="entry name" value="E2/EBNA1_C_sf"/>
</dbReference>
<keyword evidence="17" id="KW-1185">Reference proteome</keyword>
<dbReference type="InterPro" id="IPR001866">
    <property type="entry name" value="PPV_E2_N"/>
</dbReference>
<dbReference type="Proteomes" id="UP000134884">
    <property type="component" value="Segment"/>
</dbReference>
<evidence type="ECO:0000256" key="4">
    <source>
        <dbReference type="ARBA" id="ARBA00022491"/>
    </source>
</evidence>
<proteinExistence type="inferred from homology"/>
<keyword evidence="12" id="KW-0804">Transcription</keyword>
<feature type="region of interest" description="Disordered" evidence="13">
    <location>
        <begin position="192"/>
        <end position="308"/>
    </location>
</feature>
<dbReference type="InterPro" id="IPR000427">
    <property type="entry name" value="Papillomavirus_E2_C"/>
</dbReference>
<dbReference type="Gene3D" id="3.30.70.330">
    <property type="match status" value="1"/>
</dbReference>
<feature type="domain" description="Papillomavirus E2 N-terminal" evidence="14">
    <location>
        <begin position="4"/>
        <end position="203"/>
    </location>
</feature>
<reference evidence="16 17" key="1">
    <citation type="journal article" date="2009" name="Virology">
        <title>Genomic characterization of two novel reptilian papillomaviruses, Chelonia mydas papillomavirus 1 and Caretta caretta papillomavirus 1.</title>
        <authorList>
            <person name="Herbst L.H."/>
            <person name="Lenz J."/>
            <person name="Van Doorslaer K."/>
            <person name="Chen Z."/>
            <person name="Stacy B.A."/>
            <person name="Wellehan J.F.Jr."/>
            <person name="Manire C.A."/>
            <person name="Burk R.D."/>
        </authorList>
    </citation>
    <scope>NUCLEOTIDE SEQUENCE [LARGE SCALE GENOMIC DNA]</scope>
</reference>
<dbReference type="GO" id="GO:0006260">
    <property type="term" value="P:DNA replication"/>
    <property type="evidence" value="ECO:0007669"/>
    <property type="project" value="UniProtKB-KW"/>
</dbReference>
<keyword evidence="4" id="KW-0678">Repressor</keyword>
<dbReference type="InterPro" id="IPR042503">
    <property type="entry name" value="Regulatory_protein_E2_N_1"/>
</dbReference>
<dbReference type="GeneID" id="7018754"/>
<evidence type="ECO:0000256" key="1">
    <source>
        <dbReference type="ARBA" id="ARBA00004147"/>
    </source>
</evidence>
<organism evidence="16 17">
    <name type="scientific">Caretta caretta papillomavirus 1</name>
    <dbReference type="NCBI Taxonomy" id="485241"/>
    <lineage>
        <taxon>Viruses</taxon>
        <taxon>Monodnaviria</taxon>
        <taxon>Shotokuvirae</taxon>
        <taxon>Cossaviricota</taxon>
        <taxon>Papovaviricetes</taxon>
        <taxon>Zurhausenvirales</taxon>
        <taxon>Papillomaviridae</taxon>
        <taxon>Firstpapillomavirinae</taxon>
        <taxon>Dyozetapapillomavirus</taxon>
        <taxon>Dyozetapapillomavirus 1</taxon>
    </lineage>
</organism>
<dbReference type="SUPFAM" id="SSF51332">
    <property type="entry name" value="E2 regulatory, transactivation domain"/>
    <property type="match status" value="1"/>
</dbReference>
<dbReference type="InterPro" id="IPR036050">
    <property type="entry name" value="Regulatory_protein_E2_N"/>
</dbReference>
<evidence type="ECO:0000256" key="10">
    <source>
        <dbReference type="ARBA" id="ARBA00023125"/>
    </source>
</evidence>
<dbReference type="OrthoDB" id="15886at10239"/>
<feature type="compositionally biased region" description="Gly residues" evidence="13">
    <location>
        <begin position="265"/>
        <end position="281"/>
    </location>
</feature>
<dbReference type="GO" id="GO:0042025">
    <property type="term" value="C:host cell nucleus"/>
    <property type="evidence" value="ECO:0007669"/>
    <property type="project" value="UniProtKB-SubCell"/>
</dbReference>
<dbReference type="SUPFAM" id="SSF54957">
    <property type="entry name" value="Viral DNA-binding domain"/>
    <property type="match status" value="1"/>
</dbReference>
<evidence type="ECO:0000256" key="6">
    <source>
        <dbReference type="ARBA" id="ARBA00022553"/>
    </source>
</evidence>
<comment type="similarity">
    <text evidence="2">Belongs to the papillomaviridae E8^E2C protein family.</text>
</comment>
<accession>B6RUQ1</accession>
<protein>
    <recommendedName>
        <fullName evidence="3">Protein E8^E2C</fullName>
    </recommendedName>
</protein>
<dbReference type="Gene3D" id="1.10.287.30">
    <property type="entry name" value="E2 (early) protein, N terminal domain, subdomain 1"/>
    <property type="match status" value="1"/>
</dbReference>
<keyword evidence="10" id="KW-0238">DNA-binding</keyword>
<evidence type="ECO:0000256" key="9">
    <source>
        <dbReference type="ARBA" id="ARBA00023015"/>
    </source>
</evidence>
<evidence type="ECO:0000313" key="16">
    <source>
        <dbReference type="EMBL" id="ACD39815.1"/>
    </source>
</evidence>
<sequence length="405" mass="45721">MDANTRLMEMQDKQMTIIEKDDQSLDDILEYYFAVKDEYLILAAARKAGVAHIGLQRVPSLQVSESKYREAVTMIIIVQSLQNSQFKNVNFTLRDLQYQLVMQAPAFTIKKGPKTVYVTYSGPDKLTVTHTKWKDIYYQRDEQWRSSKDLQHTHDPNWFRAHTLTDSKGLFYVDIYGDVDYYVLFNSGEPQNATRKGQWEISTSPPDARTSTDTPSRKTPERHIVAITPPIRNPRNPAYQSKPTHPTPTKPTHTSTVTTRRGNGRGRGLGGRGGGGGGAGGSTTRRPFAEKQSPVSAEEVGRTRETVQGTGTRLERLLKEARDPPGLVFEGSTAQIKHIRRRVEAGSLKYSRVTSTWHWISGKKVLKPSKMIVVFNNEKERSTFLNLFRVEGDGITVRLCSFNGL</sequence>
<feature type="compositionally biased region" description="Low complexity" evidence="13">
    <location>
        <begin position="250"/>
        <end position="261"/>
    </location>
</feature>